<dbReference type="GO" id="GO:0003697">
    <property type="term" value="F:single-stranded DNA binding"/>
    <property type="evidence" value="ECO:0007669"/>
    <property type="project" value="InterPro"/>
</dbReference>
<dbReference type="SUPFAM" id="SSF50249">
    <property type="entry name" value="Nucleic acid-binding proteins"/>
    <property type="match status" value="1"/>
</dbReference>
<dbReference type="EMBL" id="ACIL03000016">
    <property type="protein sequence ID" value="ESL02435.1"/>
    <property type="molecule type" value="Genomic_DNA"/>
</dbReference>
<dbReference type="Gene3D" id="2.40.50.140">
    <property type="entry name" value="Nucleic acid-binding proteins"/>
    <property type="match status" value="1"/>
</dbReference>
<comment type="caution">
    <text evidence="3">The sequence shown here is derived from an EMBL/GenBank/DDBJ whole genome shotgun (WGS) entry which is preliminary data.</text>
</comment>
<keyword evidence="1 2" id="KW-0238">DNA-binding</keyword>
<evidence type="ECO:0000256" key="1">
    <source>
        <dbReference type="ARBA" id="ARBA00023125"/>
    </source>
</evidence>
<dbReference type="STRING" id="592026.GCWU0000282_002571"/>
<reference evidence="3 4" key="1">
    <citation type="submission" date="2013-06" db="EMBL/GenBank/DDBJ databases">
        <authorList>
            <person name="Weinstock G."/>
            <person name="Sodergren E."/>
            <person name="Clifton S."/>
            <person name="Fulton L."/>
            <person name="Fulton B."/>
            <person name="Courtney L."/>
            <person name="Fronick C."/>
            <person name="Harrison M."/>
            <person name="Strong C."/>
            <person name="Farmer C."/>
            <person name="Delahaunty K."/>
            <person name="Markovic C."/>
            <person name="Hall O."/>
            <person name="Minx P."/>
            <person name="Tomlinson C."/>
            <person name="Mitreva M."/>
            <person name="Nelson J."/>
            <person name="Hou S."/>
            <person name="Wollam A."/>
            <person name="Pepin K.H."/>
            <person name="Johnson M."/>
            <person name="Bhonagiri V."/>
            <person name="Nash W.E."/>
            <person name="Warren W."/>
            <person name="Chinwalla A."/>
            <person name="Mardis E.R."/>
            <person name="Wilson R.K."/>
        </authorList>
    </citation>
    <scope>NUCLEOTIDE SEQUENCE [LARGE SCALE GENOMIC DNA]</scope>
    <source>
        <strain evidence="3 4">ATCC 51271</strain>
    </source>
</reference>
<dbReference type="InterPro" id="IPR012340">
    <property type="entry name" value="NA-bd_OB-fold"/>
</dbReference>
<dbReference type="HOGENOM" id="CLU_082981_1_0_9"/>
<evidence type="ECO:0008006" key="5">
    <source>
        <dbReference type="Google" id="ProtNLM"/>
    </source>
</evidence>
<accession>V2Z676</accession>
<organism evidence="3 4">
    <name type="scientific">Catonella morbi ATCC 51271</name>
    <dbReference type="NCBI Taxonomy" id="592026"/>
    <lineage>
        <taxon>Bacteria</taxon>
        <taxon>Bacillati</taxon>
        <taxon>Bacillota</taxon>
        <taxon>Clostridia</taxon>
        <taxon>Lachnospirales</taxon>
        <taxon>Lachnospiraceae</taxon>
        <taxon>Catonella</taxon>
    </lineage>
</organism>
<gene>
    <name evidence="3" type="ORF">GCWU0000282_002571</name>
</gene>
<dbReference type="Proteomes" id="UP000018227">
    <property type="component" value="Unassembled WGS sequence"/>
</dbReference>
<sequence>MKNDSVSLLHEEFDIIIDGLRKQGQRNDLPYARKEIDESVNIVGNIAGKVNVVERENKKGETFKVVNFSVVSNDSLGNKIYHNCSAYGEKGDIPKYFKPGDFVKLFGQVRISVDGNGKEHRNVNILSLKLLKAKEQNKEITAISEKEKLNNGIMGREKTERESVKDAIKKYKGKDNGMPQSRKEIIKEMKDKYLID</sequence>
<protein>
    <recommendedName>
        <fullName evidence="5">Nucleic acid-binding domain protein</fullName>
    </recommendedName>
</protein>
<dbReference type="PROSITE" id="PS50935">
    <property type="entry name" value="SSB"/>
    <property type="match status" value="1"/>
</dbReference>
<dbReference type="AlphaFoldDB" id="V2Z676"/>
<proteinExistence type="predicted"/>
<dbReference type="eggNOG" id="COG0629">
    <property type="taxonomic scope" value="Bacteria"/>
</dbReference>
<keyword evidence="4" id="KW-1185">Reference proteome</keyword>
<dbReference type="InterPro" id="IPR000424">
    <property type="entry name" value="Primosome_PriB/ssb"/>
</dbReference>
<evidence type="ECO:0000313" key="4">
    <source>
        <dbReference type="Proteomes" id="UP000018227"/>
    </source>
</evidence>
<name>V2Z676_9FIRM</name>
<evidence type="ECO:0000313" key="3">
    <source>
        <dbReference type="EMBL" id="ESL02435.1"/>
    </source>
</evidence>
<evidence type="ECO:0000256" key="2">
    <source>
        <dbReference type="PROSITE-ProRule" id="PRU00252"/>
    </source>
</evidence>